<reference evidence="2" key="1">
    <citation type="journal article" date="2021" name="PeerJ">
        <title>Extensive microbial diversity within the chicken gut microbiome revealed by metagenomics and culture.</title>
        <authorList>
            <person name="Gilroy R."/>
            <person name="Ravi A."/>
            <person name="Getino M."/>
            <person name="Pursley I."/>
            <person name="Horton D.L."/>
            <person name="Alikhan N.F."/>
            <person name="Baker D."/>
            <person name="Gharbi K."/>
            <person name="Hall N."/>
            <person name="Watson M."/>
            <person name="Adriaenssens E.M."/>
            <person name="Foster-Nyarko E."/>
            <person name="Jarju S."/>
            <person name="Secka A."/>
            <person name="Antonio M."/>
            <person name="Oren A."/>
            <person name="Chaudhuri R.R."/>
            <person name="La Ragione R."/>
            <person name="Hildebrand F."/>
            <person name="Pallen M.J."/>
        </authorList>
    </citation>
    <scope>NUCLEOTIDE SEQUENCE</scope>
    <source>
        <strain evidence="2">CHK165-8395</strain>
    </source>
</reference>
<feature type="signal peptide" evidence="1">
    <location>
        <begin position="1"/>
        <end position="21"/>
    </location>
</feature>
<evidence type="ECO:0000313" key="2">
    <source>
        <dbReference type="EMBL" id="HJF08500.1"/>
    </source>
</evidence>
<accession>A0A921K3L0</accession>
<sequence>MKKHKLAVIILFIIGILPVAAQDKASSLSRKEIQKIESARHPFIMSFSIGPNFNTGGSEHTEYFGARADVATQFDWRISVGFARHWNAYLDIGLSFFKIQTDDLWSNIAQTIGDKLLPGLSRIKPSASIGIGYMEEIGRWQLMPRIGIGRMSAGGSEKTQTIEDTTYKLEISRSSTFLNPGISAGYRTSNLCSIILDVSYRCPLQSCNTTYTVTEPDLPSVTETVKSRSWSNDLSVSVGIQLHMGLGKKR</sequence>
<dbReference type="EMBL" id="DYXD01000221">
    <property type="protein sequence ID" value="HJF08500.1"/>
    <property type="molecule type" value="Genomic_DNA"/>
</dbReference>
<proteinExistence type="predicted"/>
<feature type="chain" id="PRO_5038013155" description="Outer membrane protein beta-barrel domain-containing protein" evidence="1">
    <location>
        <begin position="22"/>
        <end position="250"/>
    </location>
</feature>
<dbReference type="AlphaFoldDB" id="A0A921K3L0"/>
<dbReference type="Proteomes" id="UP000718012">
    <property type="component" value="Unassembled WGS sequence"/>
</dbReference>
<protein>
    <recommendedName>
        <fullName evidence="4">Outer membrane protein beta-barrel domain-containing protein</fullName>
    </recommendedName>
</protein>
<evidence type="ECO:0000256" key="1">
    <source>
        <dbReference type="SAM" id="SignalP"/>
    </source>
</evidence>
<evidence type="ECO:0008006" key="4">
    <source>
        <dbReference type="Google" id="ProtNLM"/>
    </source>
</evidence>
<name>A0A921K3L0_9BACT</name>
<keyword evidence="1" id="KW-0732">Signal</keyword>
<comment type="caution">
    <text evidence="2">The sequence shown here is derived from an EMBL/GenBank/DDBJ whole genome shotgun (WGS) entry which is preliminary data.</text>
</comment>
<gene>
    <name evidence="2" type="ORF">K8U81_09990</name>
</gene>
<organism evidence="2 3">
    <name type="scientific">Phocaeicola coprocola</name>
    <dbReference type="NCBI Taxonomy" id="310298"/>
    <lineage>
        <taxon>Bacteria</taxon>
        <taxon>Pseudomonadati</taxon>
        <taxon>Bacteroidota</taxon>
        <taxon>Bacteroidia</taxon>
        <taxon>Bacteroidales</taxon>
        <taxon>Bacteroidaceae</taxon>
        <taxon>Phocaeicola</taxon>
    </lineage>
</organism>
<reference evidence="2" key="2">
    <citation type="submission" date="2021-09" db="EMBL/GenBank/DDBJ databases">
        <authorList>
            <person name="Gilroy R."/>
        </authorList>
    </citation>
    <scope>NUCLEOTIDE SEQUENCE</scope>
    <source>
        <strain evidence="2">CHK165-8395</strain>
    </source>
</reference>
<evidence type="ECO:0000313" key="3">
    <source>
        <dbReference type="Proteomes" id="UP000718012"/>
    </source>
</evidence>